<dbReference type="Gene3D" id="3.30.420.10">
    <property type="entry name" value="Ribonuclease H-like superfamily/Ribonuclease H"/>
    <property type="match status" value="1"/>
</dbReference>
<dbReference type="SUPFAM" id="SSF53098">
    <property type="entry name" value="Ribonuclease H-like"/>
    <property type="match status" value="1"/>
</dbReference>
<dbReference type="PANTHER" id="PTHR22891">
    <property type="entry name" value="EUKARYOTIC TRANSLATION INITIATION FACTOR 2C"/>
    <property type="match status" value="1"/>
</dbReference>
<dbReference type="InterPro" id="IPR012337">
    <property type="entry name" value="RNaseH-like_sf"/>
</dbReference>
<dbReference type="Proteomes" id="UP000007800">
    <property type="component" value="Unassembled WGS sequence"/>
</dbReference>
<feature type="compositionally biased region" description="Low complexity" evidence="2">
    <location>
        <begin position="711"/>
        <end position="727"/>
    </location>
</feature>
<sequence>MSSSSSASPAYHNHYHQQQHGGQCDEGLFPPAPSSGTYGRKVRLMANFFGLRSEVIATQGIQAYDVITVPSLSGLDRTSMRKIEDYLLQQVDGQLKPYITTPLVAVDHEASTRIGQASDRNCLTQPVTMTISLRAAKTAYKDRENGERAVYRMISKMMTTGTGLQPLGSGKSGAVMYFDTRKVGSRSRGGSDGEARAADRQQQQQQGDEDNGRMPVPCKVVSGFSCTVCNVPGYGHQLRIDVLYRAVHRKDVLTTITSILEHETMLQAVSRHAAEDRMGVDSERGSLASSGVEVATIDSGAEWNRRCENAIILALHNRRMYRVKCVRFDMSPTSTFPYKDKKTGKVSHISFVDFMRKWYNLVVMNTEQPMLECYGERKSEQVFMIPEFCALTGLTEEMRKDRLLMQEVLQLSRCTVDERMNACVDIVRRLRGDNDRDKGRKGAGTVDRVAQVLGDWRCTVSDKPIEVAARMMDPVEVSFGMKRYTVEDGNFQRWTRNGAQCPVNLVNWILIFPESDMGLVDMWLRSMKELAAQGFATHIAEPERLMCTNQLTELRPLLLDKVKVDTQLVMLFTPVKDCKRVYQIFKQVCTVERPCITQVVRSETMRKKTSIVAIVTRIIMQISAKFLGPLWHIDLHTSLTPMMNEPCMLVGIDTAVAKETRRAVLGFVCSLDSASSQYFSKAVPLDGDQYDISAMSSDRGGGQRYSEHGHTTPPRTTVSGTTPSTSSMKERRSAGVARAIKECMKEALLYFGDSNDGILPTRVVIYRASVPMNDMREVGALEVKAVQDAFAEMAAAEWDDDATIARPTLYCPRLTYILCTQNVQARFFLPMDTQSSPQTSSSQGSGGATSSGHFKGLRNPVSGTVVDTSITGIGAVTGGTYNFYLINQHVSRGSASPTHYTVAYDDTGYPVEAIQTLTYKLAFLYYNFPGGIRLPAPAQYAKKLAHLMGTAVFQAPHPRLKETLFYL</sequence>
<dbReference type="RefSeq" id="XP_002773543.1">
    <property type="nucleotide sequence ID" value="XM_002773497.1"/>
</dbReference>
<feature type="compositionally biased region" description="Low complexity" evidence="2">
    <location>
        <begin position="834"/>
        <end position="843"/>
    </location>
</feature>
<dbReference type="AlphaFoldDB" id="C5LD15"/>
<dbReference type="GO" id="GO:0003723">
    <property type="term" value="F:RNA binding"/>
    <property type="evidence" value="ECO:0007669"/>
    <property type="project" value="InterPro"/>
</dbReference>
<dbReference type="PROSITE" id="PS50822">
    <property type="entry name" value="PIWI"/>
    <property type="match status" value="1"/>
</dbReference>
<dbReference type="PROSITE" id="PS50821">
    <property type="entry name" value="PAZ"/>
    <property type="match status" value="1"/>
</dbReference>
<organism evidence="6">
    <name type="scientific">Perkinsus marinus (strain ATCC 50983 / TXsc)</name>
    <dbReference type="NCBI Taxonomy" id="423536"/>
    <lineage>
        <taxon>Eukaryota</taxon>
        <taxon>Sar</taxon>
        <taxon>Alveolata</taxon>
        <taxon>Perkinsozoa</taxon>
        <taxon>Perkinsea</taxon>
        <taxon>Perkinsida</taxon>
        <taxon>Perkinsidae</taxon>
        <taxon>Perkinsus</taxon>
    </lineage>
</organism>
<dbReference type="InParanoid" id="C5LD15"/>
<dbReference type="Gene3D" id="2.170.260.10">
    <property type="entry name" value="paz domain"/>
    <property type="match status" value="1"/>
</dbReference>
<feature type="domain" description="Piwi" evidence="4">
    <location>
        <begin position="568"/>
        <end position="953"/>
    </location>
</feature>
<dbReference type="SMART" id="SM00950">
    <property type="entry name" value="Piwi"/>
    <property type="match status" value="1"/>
</dbReference>
<feature type="region of interest" description="Disordered" evidence="2">
    <location>
        <begin position="183"/>
        <end position="214"/>
    </location>
</feature>
<evidence type="ECO:0000256" key="2">
    <source>
        <dbReference type="SAM" id="MobiDB-lite"/>
    </source>
</evidence>
<dbReference type="InterPro" id="IPR003165">
    <property type="entry name" value="Piwi"/>
</dbReference>
<dbReference type="InterPro" id="IPR003100">
    <property type="entry name" value="PAZ_dom"/>
</dbReference>
<evidence type="ECO:0000313" key="6">
    <source>
        <dbReference type="Proteomes" id="UP000007800"/>
    </source>
</evidence>
<gene>
    <name evidence="5" type="ORF">Pmar_PMAR029522</name>
</gene>
<name>C5LD15_PERM5</name>
<feature type="region of interest" description="Disordered" evidence="2">
    <location>
        <begin position="696"/>
        <end position="730"/>
    </location>
</feature>
<evidence type="ECO:0008006" key="7">
    <source>
        <dbReference type="Google" id="ProtNLM"/>
    </source>
</evidence>
<proteinExistence type="inferred from homology"/>
<dbReference type="InterPro" id="IPR036085">
    <property type="entry name" value="PAZ_dom_sf"/>
</dbReference>
<dbReference type="OMA" id="WILIFPE"/>
<dbReference type="Pfam" id="PF02170">
    <property type="entry name" value="PAZ"/>
    <property type="match status" value="1"/>
</dbReference>
<evidence type="ECO:0000259" key="4">
    <source>
        <dbReference type="PROSITE" id="PS50822"/>
    </source>
</evidence>
<evidence type="ECO:0000313" key="5">
    <source>
        <dbReference type="EMBL" id="EER05359.1"/>
    </source>
</evidence>
<feature type="compositionally biased region" description="Basic and acidic residues" evidence="2">
    <location>
        <begin position="189"/>
        <end position="199"/>
    </location>
</feature>
<feature type="compositionally biased region" description="Low complexity" evidence="2">
    <location>
        <begin position="1"/>
        <end position="22"/>
    </location>
</feature>
<feature type="region of interest" description="Disordered" evidence="2">
    <location>
        <begin position="834"/>
        <end position="856"/>
    </location>
</feature>
<evidence type="ECO:0000259" key="3">
    <source>
        <dbReference type="PROSITE" id="PS50821"/>
    </source>
</evidence>
<keyword evidence="6" id="KW-1185">Reference proteome</keyword>
<dbReference type="InterPro" id="IPR036397">
    <property type="entry name" value="RNaseH_sf"/>
</dbReference>
<feature type="domain" description="PAZ" evidence="3">
    <location>
        <begin position="290"/>
        <end position="393"/>
    </location>
</feature>
<dbReference type="GeneID" id="9041385"/>
<dbReference type="SUPFAM" id="SSF101690">
    <property type="entry name" value="PAZ domain"/>
    <property type="match status" value="1"/>
</dbReference>
<dbReference type="Pfam" id="PF02171">
    <property type="entry name" value="Piwi"/>
    <property type="match status" value="1"/>
</dbReference>
<dbReference type="OrthoDB" id="445936at2759"/>
<protein>
    <recommendedName>
        <fullName evidence="7">Piwi-like protein 2</fullName>
    </recommendedName>
</protein>
<comment type="similarity">
    <text evidence="1">Belongs to the argonaute family.</text>
</comment>
<dbReference type="EMBL" id="GG680950">
    <property type="protein sequence ID" value="EER05359.1"/>
    <property type="molecule type" value="Genomic_DNA"/>
</dbReference>
<feature type="region of interest" description="Disordered" evidence="2">
    <location>
        <begin position="1"/>
        <end position="32"/>
    </location>
</feature>
<dbReference type="Gene3D" id="3.40.50.2300">
    <property type="match status" value="1"/>
</dbReference>
<evidence type="ECO:0000256" key="1">
    <source>
        <dbReference type="RuleBase" id="RU361178"/>
    </source>
</evidence>
<reference evidence="5 6" key="1">
    <citation type="submission" date="2008-07" db="EMBL/GenBank/DDBJ databases">
        <authorList>
            <person name="El-Sayed N."/>
            <person name="Caler E."/>
            <person name="Inman J."/>
            <person name="Amedeo P."/>
            <person name="Hass B."/>
            <person name="Wortman J."/>
        </authorList>
    </citation>
    <scope>NUCLEOTIDE SEQUENCE [LARGE SCALE GENOMIC DNA]</scope>
    <source>
        <strain evidence="6">ATCC 50983 / TXsc</strain>
    </source>
</reference>
<accession>C5LD15</accession>
<dbReference type="SMART" id="SM00949">
    <property type="entry name" value="PAZ"/>
    <property type="match status" value="1"/>
</dbReference>